<protein>
    <submittedName>
        <fullName evidence="2">DUF929 domain-containing protein</fullName>
    </submittedName>
</protein>
<dbReference type="GeneID" id="92354657"/>
<keyword evidence="1" id="KW-0472">Membrane</keyword>
<evidence type="ECO:0000256" key="1">
    <source>
        <dbReference type="SAM" id="Phobius"/>
    </source>
</evidence>
<dbReference type="RefSeq" id="WP_369609327.1">
    <property type="nucleotide sequence ID" value="NZ_AP031322.1"/>
</dbReference>
<organism evidence="2">
    <name type="scientific">Sulfurisphaera javensis</name>
    <dbReference type="NCBI Taxonomy" id="2049879"/>
    <lineage>
        <taxon>Archaea</taxon>
        <taxon>Thermoproteota</taxon>
        <taxon>Thermoprotei</taxon>
        <taxon>Sulfolobales</taxon>
        <taxon>Sulfolobaceae</taxon>
        <taxon>Sulfurisphaera</taxon>
    </lineage>
</organism>
<gene>
    <name evidence="2" type="ORF">SJAV_17040</name>
</gene>
<keyword evidence="1" id="KW-1133">Transmembrane helix</keyword>
<proteinExistence type="predicted"/>
<sequence length="232" mass="26423">MNIKNLAIGVGVIVFILMLVLPYALQPFEVPLNAFFKVSNIDYANSNITCVIFISWYGCPYGATDSWILYAFLSHYGKITYNISYSDPNDIYPNTPALIFTNFQPNSSIHFRFVYLYNRFLNATANGSVVINYVKYGLQVIEKDFPQYYPFVKEYVTQRWASGSFFQPVAYMGNPPHIPTLIIISSDKGTYMLIGHIVSPSLLDNYNATYLLSHLSQLSFIQQGVAELEKYT</sequence>
<reference evidence="2" key="1">
    <citation type="submission" date="2024-03" db="EMBL/GenBank/DDBJ databases">
        <title>Complete genome sequence of Sulfurisphaera javensis strain KD-1.</title>
        <authorList>
            <person name="Sakai H."/>
            <person name="Nur N."/>
            <person name="Suwanto A."/>
            <person name="Kurosawa N."/>
        </authorList>
    </citation>
    <scope>NUCLEOTIDE SEQUENCE</scope>
    <source>
        <strain evidence="2">KD-1</strain>
    </source>
</reference>
<dbReference type="InterPro" id="IPR009272">
    <property type="entry name" value="DUF929"/>
</dbReference>
<dbReference type="AlphaFoldDB" id="A0AAT9GSH0"/>
<dbReference type="Pfam" id="PF06053">
    <property type="entry name" value="DUF929"/>
    <property type="match status" value="1"/>
</dbReference>
<keyword evidence="1" id="KW-0812">Transmembrane</keyword>
<dbReference type="KEGG" id="sjv:SJAV_17040"/>
<feature type="transmembrane region" description="Helical" evidence="1">
    <location>
        <begin position="6"/>
        <end position="25"/>
    </location>
</feature>
<dbReference type="EMBL" id="AP031322">
    <property type="protein sequence ID" value="BFH73760.1"/>
    <property type="molecule type" value="Genomic_DNA"/>
</dbReference>
<name>A0AAT9GSH0_9CREN</name>
<evidence type="ECO:0000313" key="2">
    <source>
        <dbReference type="EMBL" id="BFH73760.1"/>
    </source>
</evidence>
<accession>A0AAT9GSH0</accession>